<proteinExistence type="predicted"/>
<gene>
    <name evidence="2" type="ORF">PODLI_1B037294</name>
</gene>
<organism evidence="2 3">
    <name type="scientific">Podarcis lilfordi</name>
    <name type="common">Lilford's wall lizard</name>
    <dbReference type="NCBI Taxonomy" id="74358"/>
    <lineage>
        <taxon>Eukaryota</taxon>
        <taxon>Metazoa</taxon>
        <taxon>Chordata</taxon>
        <taxon>Craniata</taxon>
        <taxon>Vertebrata</taxon>
        <taxon>Euteleostomi</taxon>
        <taxon>Lepidosauria</taxon>
        <taxon>Squamata</taxon>
        <taxon>Bifurcata</taxon>
        <taxon>Unidentata</taxon>
        <taxon>Episquamata</taxon>
        <taxon>Laterata</taxon>
        <taxon>Lacertibaenia</taxon>
        <taxon>Lacertidae</taxon>
        <taxon>Podarcis</taxon>
    </lineage>
</organism>
<dbReference type="EMBL" id="OX395139">
    <property type="protein sequence ID" value="CAI5792055.1"/>
    <property type="molecule type" value="Genomic_DNA"/>
</dbReference>
<name>A0AA35PN77_9SAUR</name>
<feature type="compositionally biased region" description="Low complexity" evidence="1">
    <location>
        <begin position="62"/>
        <end position="75"/>
    </location>
</feature>
<dbReference type="AlphaFoldDB" id="A0AA35PN77"/>
<dbReference type="Proteomes" id="UP001178461">
    <property type="component" value="Chromosome 14"/>
</dbReference>
<sequence length="128" mass="13335">MVRAAPLRLQETQREEAPVRSAGLASKQGVRRTAALRENKQPKPPVKQQPQPNSESAFHSRLALSRPPLAAAAAAAPPPPASLPTAPKPAVPPSPCPALHLFFKTDAGERSAPCRPPVEAAGAALVPV</sequence>
<reference evidence="2" key="1">
    <citation type="submission" date="2022-12" db="EMBL/GenBank/DDBJ databases">
        <authorList>
            <person name="Alioto T."/>
            <person name="Alioto T."/>
            <person name="Gomez Garrido J."/>
        </authorList>
    </citation>
    <scope>NUCLEOTIDE SEQUENCE</scope>
</reference>
<evidence type="ECO:0000313" key="2">
    <source>
        <dbReference type="EMBL" id="CAI5792055.1"/>
    </source>
</evidence>
<evidence type="ECO:0000313" key="3">
    <source>
        <dbReference type="Proteomes" id="UP001178461"/>
    </source>
</evidence>
<evidence type="ECO:0000256" key="1">
    <source>
        <dbReference type="SAM" id="MobiDB-lite"/>
    </source>
</evidence>
<keyword evidence="3" id="KW-1185">Reference proteome</keyword>
<accession>A0AA35PN77</accession>
<feature type="compositionally biased region" description="Pro residues" evidence="1">
    <location>
        <begin position="76"/>
        <end position="95"/>
    </location>
</feature>
<feature type="region of interest" description="Disordered" evidence="1">
    <location>
        <begin position="1"/>
        <end position="95"/>
    </location>
</feature>
<protein>
    <submittedName>
        <fullName evidence="2">Uncharacterized protein</fullName>
    </submittedName>
</protein>